<dbReference type="GO" id="GO:0005794">
    <property type="term" value="C:Golgi apparatus"/>
    <property type="evidence" value="ECO:0007669"/>
    <property type="project" value="TreeGrafter"/>
</dbReference>
<evidence type="ECO:0000256" key="5">
    <source>
        <dbReference type="ARBA" id="ARBA00023136"/>
    </source>
</evidence>
<reference evidence="7 8" key="1">
    <citation type="journal article" date="2022" name="Nat. Plants">
        <title>Genomes of leafy and leafless Platanthera orchids illuminate the evolution of mycoheterotrophy.</title>
        <authorList>
            <person name="Li M.H."/>
            <person name="Liu K.W."/>
            <person name="Li Z."/>
            <person name="Lu H.C."/>
            <person name="Ye Q.L."/>
            <person name="Zhang D."/>
            <person name="Wang J.Y."/>
            <person name="Li Y.F."/>
            <person name="Zhong Z.M."/>
            <person name="Liu X."/>
            <person name="Yu X."/>
            <person name="Liu D.K."/>
            <person name="Tu X.D."/>
            <person name="Liu B."/>
            <person name="Hao Y."/>
            <person name="Liao X.Y."/>
            <person name="Jiang Y.T."/>
            <person name="Sun W.H."/>
            <person name="Chen J."/>
            <person name="Chen Y.Q."/>
            <person name="Ai Y."/>
            <person name="Zhai J.W."/>
            <person name="Wu S.S."/>
            <person name="Zhou Z."/>
            <person name="Hsiao Y.Y."/>
            <person name="Wu W.L."/>
            <person name="Chen Y.Y."/>
            <person name="Lin Y.F."/>
            <person name="Hsu J.L."/>
            <person name="Li C.Y."/>
            <person name="Wang Z.W."/>
            <person name="Zhao X."/>
            <person name="Zhong W.Y."/>
            <person name="Ma X.K."/>
            <person name="Ma L."/>
            <person name="Huang J."/>
            <person name="Chen G.Z."/>
            <person name="Huang M.Z."/>
            <person name="Huang L."/>
            <person name="Peng D.H."/>
            <person name="Luo Y.B."/>
            <person name="Zou S.Q."/>
            <person name="Chen S.P."/>
            <person name="Lan S."/>
            <person name="Tsai W.C."/>
            <person name="Van de Peer Y."/>
            <person name="Liu Z.J."/>
        </authorList>
    </citation>
    <scope>NUCLEOTIDE SEQUENCE [LARGE SCALE GENOMIC DNA]</scope>
    <source>
        <strain evidence="7">Lor287</strain>
    </source>
</reference>
<comment type="similarity">
    <text evidence="2">Belongs to the CDC50/LEM3 family.</text>
</comment>
<dbReference type="Proteomes" id="UP001418222">
    <property type="component" value="Unassembled WGS sequence"/>
</dbReference>
<dbReference type="InterPro" id="IPR005045">
    <property type="entry name" value="CDC50/LEM3_fam"/>
</dbReference>
<evidence type="ECO:0000256" key="3">
    <source>
        <dbReference type="ARBA" id="ARBA00022692"/>
    </source>
</evidence>
<keyword evidence="5 6" id="KW-0472">Membrane</keyword>
<evidence type="ECO:0000256" key="1">
    <source>
        <dbReference type="ARBA" id="ARBA00004141"/>
    </source>
</evidence>
<dbReference type="AlphaFoldDB" id="A0AAP0BCB5"/>
<evidence type="ECO:0000256" key="4">
    <source>
        <dbReference type="ARBA" id="ARBA00022989"/>
    </source>
</evidence>
<keyword evidence="3 6" id="KW-0812">Transmembrane</keyword>
<evidence type="ECO:0000313" key="7">
    <source>
        <dbReference type="EMBL" id="KAK8935135.1"/>
    </source>
</evidence>
<evidence type="ECO:0000313" key="8">
    <source>
        <dbReference type="Proteomes" id="UP001418222"/>
    </source>
</evidence>
<evidence type="ECO:0000256" key="6">
    <source>
        <dbReference type="SAM" id="Phobius"/>
    </source>
</evidence>
<name>A0AAP0BCB5_9ASPA</name>
<comment type="caution">
    <text evidence="7">The sequence shown here is derived from an EMBL/GenBank/DDBJ whole genome shotgun (WGS) entry which is preliminary data.</text>
</comment>
<accession>A0AAP0BCB5</accession>
<feature type="transmembrane region" description="Helical" evidence="6">
    <location>
        <begin position="6"/>
        <end position="31"/>
    </location>
</feature>
<comment type="subcellular location">
    <subcellularLocation>
        <location evidence="1">Membrane</location>
        <topology evidence="1">Multi-pass membrane protein</topology>
    </subcellularLocation>
</comment>
<keyword evidence="4 6" id="KW-1133">Transmembrane helix</keyword>
<organism evidence="7 8">
    <name type="scientific">Platanthera zijinensis</name>
    <dbReference type="NCBI Taxonomy" id="2320716"/>
    <lineage>
        <taxon>Eukaryota</taxon>
        <taxon>Viridiplantae</taxon>
        <taxon>Streptophyta</taxon>
        <taxon>Embryophyta</taxon>
        <taxon>Tracheophyta</taxon>
        <taxon>Spermatophyta</taxon>
        <taxon>Magnoliopsida</taxon>
        <taxon>Liliopsida</taxon>
        <taxon>Asparagales</taxon>
        <taxon>Orchidaceae</taxon>
        <taxon>Orchidoideae</taxon>
        <taxon>Orchideae</taxon>
        <taxon>Orchidinae</taxon>
        <taxon>Platanthera</taxon>
    </lineage>
</organism>
<proteinExistence type="inferred from homology"/>
<gene>
    <name evidence="7" type="primary">ALIS1</name>
    <name evidence="7" type="ORF">KSP39_PZI014106</name>
</gene>
<dbReference type="GO" id="GO:0005886">
    <property type="term" value="C:plasma membrane"/>
    <property type="evidence" value="ECO:0007669"/>
    <property type="project" value="TreeGrafter"/>
</dbReference>
<keyword evidence="8" id="KW-1185">Reference proteome</keyword>
<protein>
    <submittedName>
        <fullName evidence="7">ALA-interacting subunit 1</fullName>
    </submittedName>
</protein>
<dbReference type="EMBL" id="JBBWWQ010000011">
    <property type="protein sequence ID" value="KAK8935135.1"/>
    <property type="molecule type" value="Genomic_DNA"/>
</dbReference>
<dbReference type="PANTHER" id="PTHR10926">
    <property type="entry name" value="CELL CYCLE CONTROL PROTEIN 50"/>
    <property type="match status" value="1"/>
</dbReference>
<dbReference type="GO" id="GO:0005783">
    <property type="term" value="C:endoplasmic reticulum"/>
    <property type="evidence" value="ECO:0007669"/>
    <property type="project" value="TreeGrafter"/>
</dbReference>
<evidence type="ECO:0000256" key="2">
    <source>
        <dbReference type="ARBA" id="ARBA00009457"/>
    </source>
</evidence>
<sequence length="80" mass="9048">MKMIFFIMQVISIFTLVGIIFVPIGVVALLASHDVMLLKFLGYENACVPSNMTDNKIGYIQNPNISKACTRVLKVKFKYF</sequence>
<dbReference type="PANTHER" id="PTHR10926:SF0">
    <property type="entry name" value="CDC50, ISOFORM A"/>
    <property type="match status" value="1"/>
</dbReference>